<gene>
    <name evidence="2" type="ORF">E6C27_scaffold243G002440</name>
</gene>
<evidence type="ECO:0000259" key="1">
    <source>
        <dbReference type="PROSITE" id="PS50994"/>
    </source>
</evidence>
<dbReference type="GO" id="GO:0015074">
    <property type="term" value="P:DNA integration"/>
    <property type="evidence" value="ECO:0007669"/>
    <property type="project" value="InterPro"/>
</dbReference>
<dbReference type="PANTHER" id="PTHR11439:SF503">
    <property type="entry name" value="CYSTEINE-RICH RLK (RECEPTOR-LIKE PROTEIN KINASE) 8"/>
    <property type="match status" value="1"/>
</dbReference>
<evidence type="ECO:0000313" key="3">
    <source>
        <dbReference type="Proteomes" id="UP000321393"/>
    </source>
</evidence>
<dbReference type="InterPro" id="IPR001584">
    <property type="entry name" value="Integrase_cat-core"/>
</dbReference>
<dbReference type="Pfam" id="PF25597">
    <property type="entry name" value="SH3_retrovirus"/>
    <property type="match status" value="1"/>
</dbReference>
<dbReference type="InterPro" id="IPR013103">
    <property type="entry name" value="RVT_2"/>
</dbReference>
<name>A0A5A7TRP2_CUCMM</name>
<dbReference type="PANTHER" id="PTHR11439">
    <property type="entry name" value="GAG-POL-RELATED RETROTRANSPOSON"/>
    <property type="match status" value="1"/>
</dbReference>
<dbReference type="AlphaFoldDB" id="A0A5A7TRP2"/>
<proteinExistence type="predicted"/>
<dbReference type="GO" id="GO:0003676">
    <property type="term" value="F:nucleic acid binding"/>
    <property type="evidence" value="ECO:0007669"/>
    <property type="project" value="InterPro"/>
</dbReference>
<dbReference type="InterPro" id="IPR057670">
    <property type="entry name" value="SH3_retrovirus"/>
</dbReference>
<feature type="domain" description="Integrase catalytic" evidence="1">
    <location>
        <begin position="177"/>
        <end position="274"/>
    </location>
</feature>
<reference evidence="2 3" key="1">
    <citation type="submission" date="2019-08" db="EMBL/GenBank/DDBJ databases">
        <title>Draft genome sequences of two oriental melons (Cucumis melo L. var makuwa).</title>
        <authorList>
            <person name="Kwon S.-Y."/>
        </authorList>
    </citation>
    <scope>NUCLEOTIDE SEQUENCE [LARGE SCALE GENOMIC DNA]</scope>
    <source>
        <strain evidence="3">cv. SW 3</strain>
        <tissue evidence="2">Leaf</tissue>
    </source>
</reference>
<dbReference type="InterPro" id="IPR012337">
    <property type="entry name" value="RNaseH-like_sf"/>
</dbReference>
<organism evidence="2 3">
    <name type="scientific">Cucumis melo var. makuwa</name>
    <name type="common">Oriental melon</name>
    <dbReference type="NCBI Taxonomy" id="1194695"/>
    <lineage>
        <taxon>Eukaryota</taxon>
        <taxon>Viridiplantae</taxon>
        <taxon>Streptophyta</taxon>
        <taxon>Embryophyta</taxon>
        <taxon>Tracheophyta</taxon>
        <taxon>Spermatophyta</taxon>
        <taxon>Magnoliopsida</taxon>
        <taxon>eudicotyledons</taxon>
        <taxon>Gunneridae</taxon>
        <taxon>Pentapetalae</taxon>
        <taxon>rosids</taxon>
        <taxon>fabids</taxon>
        <taxon>Cucurbitales</taxon>
        <taxon>Cucurbitaceae</taxon>
        <taxon>Benincaseae</taxon>
        <taxon>Cucumis</taxon>
    </lineage>
</organism>
<dbReference type="Proteomes" id="UP000321393">
    <property type="component" value="Unassembled WGS sequence"/>
</dbReference>
<dbReference type="EMBL" id="SSTE01014401">
    <property type="protein sequence ID" value="KAA0045724.1"/>
    <property type="molecule type" value="Genomic_DNA"/>
</dbReference>
<dbReference type="InterPro" id="IPR054722">
    <property type="entry name" value="PolX-like_BBD"/>
</dbReference>
<dbReference type="InterPro" id="IPR036397">
    <property type="entry name" value="RNaseH_sf"/>
</dbReference>
<accession>A0A5A7TRP2</accession>
<dbReference type="Pfam" id="PF07727">
    <property type="entry name" value="RVT_2"/>
    <property type="match status" value="1"/>
</dbReference>
<dbReference type="PROSITE" id="PS50994">
    <property type="entry name" value="INTEGRASE"/>
    <property type="match status" value="1"/>
</dbReference>
<dbReference type="Gene3D" id="3.30.420.10">
    <property type="entry name" value="Ribonuclease H-like superfamily/Ribonuclease H"/>
    <property type="match status" value="1"/>
</dbReference>
<protein>
    <submittedName>
        <fullName evidence="2">Zinc finger, CCHC-type</fullName>
    </submittedName>
</protein>
<sequence length="772" mass="88290">MNKNQQQGVEAKIADQEKEEDQLFVVTCFVGGESNESWLIGSGCTNHMTHDKELFRDLKPTNITKVRIGIGDYISVKGNETIAIASCTANQDIFKLKMKRKSSSLNSLEEEQSVFALKEDVTQLWHKRVDHYHHQELLQLKELTLDIPKLSEFKSEVTHVFWKFKAKVENKSGCKIQIVRSDNGKECISTEFDKFCEDSSIKHQLTAPYTPQQNGVSERRNRYIMEMTRCMLHEKSLPKKFWAKAANTVVFLQNRLPTKAVKEKTPFEAWYGYKPSLKFLKVFGCLCFTHVPQSKRDKLDRRASSSVFVGYSSISKAYKIFQPQTEKIFVSRDVHFVEDEEWNFDDAEKKSQTLEKMKFKFFDSSIEEEDDKQNEIVDDASVRGTRLLSDIYERCNAVLCEPANYAEAKKDQITKLNADGSINKHEARLVVKGYAQIFGVDYSDTFAPVARMDTIRLLFAIAAQKGWKLFQLNVKSAFLNGVLQEEIYVEQSEGCGKQEIKQGQGEVFTCQKKYAKEILKKFKMDECKAVSTPMNQKEKLCKEDGADKVDEGYFMSLIGCLMYLTTTRPDILNAVSILSRFMHCASELHLKATKRVIRYVKDTSDFGVNFTRGKEFKLIGFSDSDWGGSIDDMRSTLGYCFTLGSGVFSSSSKKQEIVAQSTAEAEFIAATAIVNQALWLRKILLDLDLEQRESTKILIDNKAAIAISHNPMFYNKTKHFNIKLFFLREVQKSEEVILVYCKTEDQVADILTKPLPTCKFEFLRSKLGVCNS</sequence>
<dbReference type="OrthoDB" id="8188638at2759"/>
<evidence type="ECO:0000313" key="2">
    <source>
        <dbReference type="EMBL" id="KAA0045724.1"/>
    </source>
</evidence>
<dbReference type="CDD" id="cd09272">
    <property type="entry name" value="RNase_HI_RT_Ty1"/>
    <property type="match status" value="1"/>
</dbReference>
<dbReference type="Pfam" id="PF22936">
    <property type="entry name" value="Pol_BBD"/>
    <property type="match status" value="1"/>
</dbReference>
<dbReference type="SUPFAM" id="SSF53098">
    <property type="entry name" value="Ribonuclease H-like"/>
    <property type="match status" value="1"/>
</dbReference>
<comment type="caution">
    <text evidence="2">The sequence shown here is derived from an EMBL/GenBank/DDBJ whole genome shotgun (WGS) entry which is preliminary data.</text>
</comment>